<dbReference type="Gene3D" id="3.40.50.80">
    <property type="entry name" value="Nucleotide-binding domain of ferredoxin-NADP reductase (FNR) module"/>
    <property type="match status" value="1"/>
</dbReference>
<evidence type="ECO:0000256" key="1">
    <source>
        <dbReference type="ARBA" id="ARBA00035644"/>
    </source>
</evidence>
<gene>
    <name evidence="3" type="ORF">AACH06_14105</name>
</gene>
<keyword evidence="4" id="KW-1185">Reference proteome</keyword>
<sequence>MSSVLGRVQRVRHELKFRELTVVRVRDVTPHLRAVTFTSESLADFASPSFDDHVKLFIDTGAEEPARRDYTPRHFDPARRELTLEFVLHGDGPAAGWAAQAAPGQRVRIGGPRGSFLIPMDYAWHLLVGDETALPAIARRLEELPAQTPVTVVLQIAEDADRPALASQAAVQWHWTRDSAQTLSLLRQWALPAGEGYVWAAGEAADMAELRRILVDEKGHDKRAIRAAAYWKRGASAHHETLEG</sequence>
<evidence type="ECO:0000313" key="3">
    <source>
        <dbReference type="EMBL" id="MEK8031957.1"/>
    </source>
</evidence>
<evidence type="ECO:0000313" key="4">
    <source>
        <dbReference type="Proteomes" id="UP001371218"/>
    </source>
</evidence>
<feature type="domain" description="FAD-binding FR-type" evidence="2">
    <location>
        <begin position="15"/>
        <end position="119"/>
    </location>
</feature>
<comment type="caution">
    <text evidence="3">The sequence shown here is derived from an EMBL/GenBank/DDBJ whole genome shotgun (WGS) entry which is preliminary data.</text>
</comment>
<dbReference type="InterPro" id="IPR007037">
    <property type="entry name" value="SIP_rossman_dom"/>
</dbReference>
<dbReference type="InterPro" id="IPR039374">
    <property type="entry name" value="SIP_fam"/>
</dbReference>
<reference evidence="3 4" key="1">
    <citation type="submission" date="2024-04" db="EMBL/GenBank/DDBJ databases">
        <title>Novel species of the genus Ideonella isolated from streams.</title>
        <authorList>
            <person name="Lu H."/>
        </authorList>
    </citation>
    <scope>NUCLEOTIDE SEQUENCE [LARGE SCALE GENOMIC DNA]</scope>
    <source>
        <strain evidence="3 4">DXS29W</strain>
    </source>
</reference>
<comment type="similarity">
    <text evidence="1">Belongs to the SIP oxidoreductase family.</text>
</comment>
<evidence type="ECO:0000259" key="2">
    <source>
        <dbReference type="PROSITE" id="PS51384"/>
    </source>
</evidence>
<accession>A0ABU9BPR9</accession>
<dbReference type="Proteomes" id="UP001371218">
    <property type="component" value="Unassembled WGS sequence"/>
</dbReference>
<dbReference type="CDD" id="cd06193">
    <property type="entry name" value="siderophore_interacting"/>
    <property type="match status" value="1"/>
</dbReference>
<dbReference type="PANTHER" id="PTHR30157">
    <property type="entry name" value="FERRIC REDUCTASE, NADPH-DEPENDENT"/>
    <property type="match status" value="1"/>
</dbReference>
<name>A0ABU9BPR9_9BURK</name>
<organism evidence="3 4">
    <name type="scientific">Ideonella lacteola</name>
    <dbReference type="NCBI Taxonomy" id="2984193"/>
    <lineage>
        <taxon>Bacteria</taxon>
        <taxon>Pseudomonadati</taxon>
        <taxon>Pseudomonadota</taxon>
        <taxon>Betaproteobacteria</taxon>
        <taxon>Burkholderiales</taxon>
        <taxon>Sphaerotilaceae</taxon>
        <taxon>Ideonella</taxon>
    </lineage>
</organism>
<dbReference type="InterPro" id="IPR013113">
    <property type="entry name" value="SIP_FAD-bd"/>
</dbReference>
<dbReference type="Pfam" id="PF04954">
    <property type="entry name" value="SIP"/>
    <property type="match status" value="1"/>
</dbReference>
<dbReference type="InterPro" id="IPR039261">
    <property type="entry name" value="FNR_nucleotide-bd"/>
</dbReference>
<dbReference type="SUPFAM" id="SSF63380">
    <property type="entry name" value="Riboflavin synthase domain-like"/>
    <property type="match status" value="1"/>
</dbReference>
<dbReference type="InterPro" id="IPR017938">
    <property type="entry name" value="Riboflavin_synthase-like_b-brl"/>
</dbReference>
<dbReference type="Pfam" id="PF08021">
    <property type="entry name" value="FAD_binding_9"/>
    <property type="match status" value="1"/>
</dbReference>
<protein>
    <submittedName>
        <fullName evidence="3">Siderophore-interacting protein</fullName>
    </submittedName>
</protein>
<dbReference type="EMBL" id="JBBUTG010000007">
    <property type="protein sequence ID" value="MEK8031957.1"/>
    <property type="molecule type" value="Genomic_DNA"/>
</dbReference>
<dbReference type="PANTHER" id="PTHR30157:SF0">
    <property type="entry name" value="NADPH-DEPENDENT FERRIC-CHELATE REDUCTASE"/>
    <property type="match status" value="1"/>
</dbReference>
<dbReference type="PROSITE" id="PS51384">
    <property type="entry name" value="FAD_FR"/>
    <property type="match status" value="1"/>
</dbReference>
<dbReference type="InterPro" id="IPR017927">
    <property type="entry name" value="FAD-bd_FR_type"/>
</dbReference>
<dbReference type="Gene3D" id="2.40.30.10">
    <property type="entry name" value="Translation factors"/>
    <property type="match status" value="2"/>
</dbReference>
<dbReference type="RefSeq" id="WP_341426356.1">
    <property type="nucleotide sequence ID" value="NZ_JBBUTG010000007.1"/>
</dbReference>
<proteinExistence type="inferred from homology"/>